<dbReference type="HAMAP" id="MF_01103">
    <property type="entry name" value="UPF0291"/>
    <property type="match status" value="1"/>
</dbReference>
<dbReference type="Pfam" id="PF05979">
    <property type="entry name" value="DUF896"/>
    <property type="match status" value="1"/>
</dbReference>
<dbReference type="AlphaFoldDB" id="A0A9W6GPP1"/>
<gene>
    <name evidence="2" type="ORF">PM10SUCC1_36490</name>
</gene>
<protein>
    <submittedName>
        <fullName evidence="2">Uncharacterized protein</fullName>
    </submittedName>
</protein>
<dbReference type="InterPro" id="IPR009242">
    <property type="entry name" value="DUF896"/>
</dbReference>
<evidence type="ECO:0000256" key="1">
    <source>
        <dbReference type="ARBA" id="ARBA00022490"/>
    </source>
</evidence>
<comment type="caution">
    <text evidence="2">The sequence shown here is derived from an EMBL/GenBank/DDBJ whole genome shotgun (WGS) entry which is preliminary data.</text>
</comment>
<dbReference type="Proteomes" id="UP001144471">
    <property type="component" value="Unassembled WGS sequence"/>
</dbReference>
<evidence type="ECO:0000313" key="2">
    <source>
        <dbReference type="EMBL" id="GLI58135.1"/>
    </source>
</evidence>
<dbReference type="EMBL" id="BSDY01000035">
    <property type="protein sequence ID" value="GLI58135.1"/>
    <property type="molecule type" value="Genomic_DNA"/>
</dbReference>
<dbReference type="Gene3D" id="1.10.287.540">
    <property type="entry name" value="Helix hairpin bin"/>
    <property type="match status" value="1"/>
</dbReference>
<name>A0A9W6GPP1_9FUSO</name>
<keyword evidence="1" id="KW-0963">Cytoplasm</keyword>
<accession>A0A9W6GPP1</accession>
<keyword evidence="3" id="KW-1185">Reference proteome</keyword>
<proteinExistence type="inferred from homology"/>
<dbReference type="SUPFAM" id="SSF158221">
    <property type="entry name" value="YnzC-like"/>
    <property type="match status" value="1"/>
</dbReference>
<dbReference type="RefSeq" id="WP_281837808.1">
    <property type="nucleotide sequence ID" value="NZ_BSDY01000035.1"/>
</dbReference>
<organism evidence="2 3">
    <name type="scientific">Propionigenium maris DSM 9537</name>
    <dbReference type="NCBI Taxonomy" id="1123000"/>
    <lineage>
        <taxon>Bacteria</taxon>
        <taxon>Fusobacteriati</taxon>
        <taxon>Fusobacteriota</taxon>
        <taxon>Fusobacteriia</taxon>
        <taxon>Fusobacteriales</taxon>
        <taxon>Fusobacteriaceae</taxon>
        <taxon>Propionigenium</taxon>
    </lineage>
</organism>
<dbReference type="PANTHER" id="PTHR37300">
    <property type="entry name" value="UPF0291 PROTEIN CBO2609/CLC_2481"/>
    <property type="match status" value="1"/>
</dbReference>
<sequence length="64" mass="7700">MEMKDIIEKVNYYAGEAKKRELTAEEQGERQKYRKLYLEKFRAQVRGHLENIKIVDENDPSVRN</sequence>
<evidence type="ECO:0000313" key="3">
    <source>
        <dbReference type="Proteomes" id="UP001144471"/>
    </source>
</evidence>
<dbReference type="PANTHER" id="PTHR37300:SF1">
    <property type="entry name" value="UPF0291 PROTEIN YNZC"/>
    <property type="match status" value="1"/>
</dbReference>
<reference evidence="2" key="1">
    <citation type="submission" date="2022-12" db="EMBL/GenBank/DDBJ databases">
        <title>Reference genome sequencing for broad-spectrum identification of bacterial and archaeal isolates by mass spectrometry.</title>
        <authorList>
            <person name="Sekiguchi Y."/>
            <person name="Tourlousse D.M."/>
        </authorList>
    </citation>
    <scope>NUCLEOTIDE SEQUENCE</scope>
    <source>
        <strain evidence="2">10succ1</strain>
    </source>
</reference>